<dbReference type="EMBL" id="JBHRTL010000006">
    <property type="protein sequence ID" value="MFC3154967.1"/>
    <property type="molecule type" value="Genomic_DNA"/>
</dbReference>
<evidence type="ECO:0000256" key="2">
    <source>
        <dbReference type="ARBA" id="ARBA00008639"/>
    </source>
</evidence>
<name>A0ABV7HML0_9GAMM</name>
<evidence type="ECO:0000256" key="1">
    <source>
        <dbReference type="ARBA" id="ARBA00001933"/>
    </source>
</evidence>
<accession>A0ABV7HML0</accession>
<dbReference type="PANTHER" id="PTHR43780:SF2">
    <property type="entry name" value="1-AMINOCYCLOPROPANE-1-CARBOXYLATE DEAMINASE-RELATED"/>
    <property type="match status" value="1"/>
</dbReference>
<dbReference type="GO" id="GO:0016829">
    <property type="term" value="F:lyase activity"/>
    <property type="evidence" value="ECO:0007669"/>
    <property type="project" value="UniProtKB-KW"/>
</dbReference>
<dbReference type="Proteomes" id="UP001595548">
    <property type="component" value="Unassembled WGS sequence"/>
</dbReference>
<organism evidence="5 6">
    <name type="scientific">Gilvimarinus japonicus</name>
    <dbReference type="NCBI Taxonomy" id="1796469"/>
    <lineage>
        <taxon>Bacteria</taxon>
        <taxon>Pseudomonadati</taxon>
        <taxon>Pseudomonadota</taxon>
        <taxon>Gammaproteobacteria</taxon>
        <taxon>Cellvibrionales</taxon>
        <taxon>Cellvibrionaceae</taxon>
        <taxon>Gilvimarinus</taxon>
    </lineage>
</organism>
<dbReference type="PIRSF" id="PIRSF006278">
    <property type="entry name" value="ACCD_DCysDesulf"/>
    <property type="match status" value="1"/>
</dbReference>
<gene>
    <name evidence="5" type="ORF">ACFOEB_07110</name>
</gene>
<dbReference type="Gene3D" id="3.40.50.1100">
    <property type="match status" value="2"/>
</dbReference>
<evidence type="ECO:0000259" key="4">
    <source>
        <dbReference type="Pfam" id="PF00291"/>
    </source>
</evidence>
<dbReference type="InterPro" id="IPR036052">
    <property type="entry name" value="TrpB-like_PALP_sf"/>
</dbReference>
<dbReference type="PANTHER" id="PTHR43780">
    <property type="entry name" value="1-AMINOCYCLOPROPANE-1-CARBOXYLATE DEAMINASE-RELATED"/>
    <property type="match status" value="1"/>
</dbReference>
<dbReference type="EC" id="4.4.1.-" evidence="5"/>
<dbReference type="RefSeq" id="WP_382415464.1">
    <property type="nucleotide sequence ID" value="NZ_AP031500.1"/>
</dbReference>
<dbReference type="InterPro" id="IPR027278">
    <property type="entry name" value="ACCD_DCysDesulf"/>
</dbReference>
<comment type="similarity">
    <text evidence="2">Belongs to the ACC deaminase/D-cysteine desulfhydrase family.</text>
</comment>
<proteinExistence type="inferred from homology"/>
<comment type="cofactor">
    <cofactor evidence="1">
        <name>pyridoxal 5'-phosphate</name>
        <dbReference type="ChEBI" id="CHEBI:597326"/>
    </cofactor>
</comment>
<keyword evidence="5" id="KW-0456">Lyase</keyword>
<comment type="caution">
    <text evidence="5">The sequence shown here is derived from an EMBL/GenBank/DDBJ whole genome shotgun (WGS) entry which is preliminary data.</text>
</comment>
<dbReference type="NCBIfam" id="TIGR01275">
    <property type="entry name" value="ACC_deam_rel"/>
    <property type="match status" value="1"/>
</dbReference>
<reference evidence="6" key="1">
    <citation type="journal article" date="2019" name="Int. J. Syst. Evol. Microbiol.">
        <title>The Global Catalogue of Microorganisms (GCM) 10K type strain sequencing project: providing services to taxonomists for standard genome sequencing and annotation.</title>
        <authorList>
            <consortium name="The Broad Institute Genomics Platform"/>
            <consortium name="The Broad Institute Genome Sequencing Center for Infectious Disease"/>
            <person name="Wu L."/>
            <person name="Ma J."/>
        </authorList>
    </citation>
    <scope>NUCLEOTIDE SEQUENCE [LARGE SCALE GENOMIC DNA]</scope>
    <source>
        <strain evidence="6">KCTC 52141</strain>
    </source>
</reference>
<keyword evidence="3" id="KW-0663">Pyridoxal phosphate</keyword>
<evidence type="ECO:0000256" key="3">
    <source>
        <dbReference type="ARBA" id="ARBA00022898"/>
    </source>
</evidence>
<evidence type="ECO:0000313" key="5">
    <source>
        <dbReference type="EMBL" id="MFC3154967.1"/>
    </source>
</evidence>
<keyword evidence="6" id="KW-1185">Reference proteome</keyword>
<feature type="domain" description="Tryptophan synthase beta chain-like PALP" evidence="4">
    <location>
        <begin position="11"/>
        <end position="315"/>
    </location>
</feature>
<protein>
    <submittedName>
        <fullName evidence="5">D-cysteine desulfhydrase family protein</fullName>
        <ecNumber evidence="5">4.4.1.-</ecNumber>
    </submittedName>
</protein>
<dbReference type="SUPFAM" id="SSF53686">
    <property type="entry name" value="Tryptophan synthase beta subunit-like PLP-dependent enzymes"/>
    <property type="match status" value="1"/>
</dbReference>
<dbReference type="Pfam" id="PF00291">
    <property type="entry name" value="PALP"/>
    <property type="match status" value="1"/>
</dbReference>
<dbReference type="InterPro" id="IPR005966">
    <property type="entry name" value="D-Cys_desShydrase"/>
</dbReference>
<dbReference type="InterPro" id="IPR001926">
    <property type="entry name" value="TrpB-like_PALP"/>
</dbReference>
<evidence type="ECO:0000313" key="6">
    <source>
        <dbReference type="Proteomes" id="UP001595548"/>
    </source>
</evidence>
<sequence length="329" mass="35640">MPDGLAYPDRISLAQLPTPLQCLSYPAVSERRLWCKRDDLTGCLLSGNKVRKLEFVLADALAQGADTLITCGGLQSNHCRATALLAAQLGLGCQLVLRGEQPPIADGNLLLSQLAGADVSCYPVRRYHHHLPELLHEHAERLRNAGRKPYIIPTGASDGVGVWGYIACAQELAVQFNAEAIRAPLVVCAAGSGGTLAGLAAGLSLYCPEAQVLGVAVCDDADYFYRRVHEDLSACRDRYPSFGLIEPKNFTVVDDYIGPGYAQGYPEVFDTIATLARHTGVVLDPVYTAKAFYGMLEQLRLDKFSARDVVFVHTGGIFGIYPERTSLSR</sequence>